<sequence>GVGVGGMNDDKNIVDKLDVGEADEFTCDDISVHNLVSL</sequence>
<dbReference type="EMBL" id="CAJOBJ010291258">
    <property type="protein sequence ID" value="CAF5154077.1"/>
    <property type="molecule type" value="Genomic_DNA"/>
</dbReference>
<protein>
    <submittedName>
        <fullName evidence="1">Uncharacterized protein</fullName>
    </submittedName>
</protein>
<organism evidence="1 2">
    <name type="scientific">Rotaria magnacalcarata</name>
    <dbReference type="NCBI Taxonomy" id="392030"/>
    <lineage>
        <taxon>Eukaryota</taxon>
        <taxon>Metazoa</taxon>
        <taxon>Spiralia</taxon>
        <taxon>Gnathifera</taxon>
        <taxon>Rotifera</taxon>
        <taxon>Eurotatoria</taxon>
        <taxon>Bdelloidea</taxon>
        <taxon>Philodinida</taxon>
        <taxon>Philodinidae</taxon>
        <taxon>Rotaria</taxon>
    </lineage>
</organism>
<evidence type="ECO:0000313" key="1">
    <source>
        <dbReference type="EMBL" id="CAF5154077.1"/>
    </source>
</evidence>
<proteinExistence type="predicted"/>
<gene>
    <name evidence="1" type="ORF">GIL414_LOCUS65263</name>
</gene>
<dbReference type="AlphaFoldDB" id="A0A8S3G8D2"/>
<dbReference type="Proteomes" id="UP000681720">
    <property type="component" value="Unassembled WGS sequence"/>
</dbReference>
<accession>A0A8S3G8D2</accession>
<reference evidence="1" key="1">
    <citation type="submission" date="2021-02" db="EMBL/GenBank/DDBJ databases">
        <authorList>
            <person name="Nowell W R."/>
        </authorList>
    </citation>
    <scope>NUCLEOTIDE SEQUENCE</scope>
</reference>
<name>A0A8S3G8D2_9BILA</name>
<comment type="caution">
    <text evidence="1">The sequence shown here is derived from an EMBL/GenBank/DDBJ whole genome shotgun (WGS) entry which is preliminary data.</text>
</comment>
<feature type="non-terminal residue" evidence="1">
    <location>
        <position position="1"/>
    </location>
</feature>
<evidence type="ECO:0000313" key="2">
    <source>
        <dbReference type="Proteomes" id="UP000681720"/>
    </source>
</evidence>